<dbReference type="AlphaFoldDB" id="A0AAJ6P8G0"/>
<dbReference type="EMBL" id="CP124543">
    <property type="protein sequence ID" value="WGV24597.1"/>
    <property type="molecule type" value="Genomic_DNA"/>
</dbReference>
<sequence length="87" mass="10242">MKPLPYQARIPDEIYAQLYQIKHSFEQSLAPHQISNAPSLQDMVNVALKRLIRDWQDSEQQNLLHDELLEQRQIARSKMGRRKSEDG</sequence>
<keyword evidence="2" id="KW-1185">Reference proteome</keyword>
<gene>
    <name evidence="1" type="ORF">QI031_22920</name>
</gene>
<dbReference type="KEGG" id="hbq:QI031_22920"/>
<protein>
    <submittedName>
        <fullName evidence="1">Uncharacterized protein</fullName>
    </submittedName>
</protein>
<reference evidence="1 2" key="1">
    <citation type="journal article" date="2023" name="Limnol Oceanogr Lett">
        <title>Environmental adaptations by the intertidal Antarctic cyanobacterium Halotia branconii CENA392 as revealed using long-read genome sequencing.</title>
        <authorList>
            <person name="Dextro R.B."/>
            <person name="Delbaje E."/>
            <person name="Freitas P.N.N."/>
            <person name="Geraldes V."/>
            <person name="Pinto E."/>
            <person name="Long P.F."/>
            <person name="Fiore M.F."/>
        </authorList>
    </citation>
    <scope>NUCLEOTIDE SEQUENCE [LARGE SCALE GENOMIC DNA]</scope>
    <source>
        <strain evidence="1 2">CENA392</strain>
    </source>
</reference>
<name>A0AAJ6P8G0_9CYAN</name>
<evidence type="ECO:0000313" key="1">
    <source>
        <dbReference type="EMBL" id="WGV24597.1"/>
    </source>
</evidence>
<proteinExistence type="predicted"/>
<dbReference type="RefSeq" id="WP_281481917.1">
    <property type="nucleotide sequence ID" value="NZ_CP124543.1"/>
</dbReference>
<accession>A0AAJ6P8G0</accession>
<evidence type="ECO:0000313" key="2">
    <source>
        <dbReference type="Proteomes" id="UP001223520"/>
    </source>
</evidence>
<organism evidence="1 2">
    <name type="scientific">Halotia branconii CENA392</name>
    <dbReference type="NCBI Taxonomy" id="1539056"/>
    <lineage>
        <taxon>Bacteria</taxon>
        <taxon>Bacillati</taxon>
        <taxon>Cyanobacteriota</taxon>
        <taxon>Cyanophyceae</taxon>
        <taxon>Nostocales</taxon>
        <taxon>Nodulariaceae</taxon>
        <taxon>Halotia</taxon>
    </lineage>
</organism>
<dbReference type="Proteomes" id="UP001223520">
    <property type="component" value="Chromosome"/>
</dbReference>